<evidence type="ECO:0000313" key="2">
    <source>
        <dbReference type="EMBL" id="EOA83414.1"/>
    </source>
</evidence>
<dbReference type="PANTHER" id="PTHR38788:SF3">
    <property type="entry name" value="CLR5 DOMAIN-CONTAINING PROTEIN"/>
    <property type="match status" value="1"/>
</dbReference>
<name>R0K158_EXST2</name>
<accession>R0K158</accession>
<dbReference type="PANTHER" id="PTHR38788">
    <property type="entry name" value="CLR5 DOMAIN-CONTAINING PROTEIN"/>
    <property type="match status" value="1"/>
</dbReference>
<dbReference type="OrthoDB" id="3910313at2759"/>
<evidence type="ECO:0000259" key="1">
    <source>
        <dbReference type="Pfam" id="PF14420"/>
    </source>
</evidence>
<dbReference type="RefSeq" id="XP_008029132.1">
    <property type="nucleotide sequence ID" value="XM_008030941.1"/>
</dbReference>
<organism evidence="2 3">
    <name type="scientific">Exserohilum turcicum (strain 28A)</name>
    <name type="common">Northern leaf blight fungus</name>
    <name type="synonym">Setosphaeria turcica</name>
    <dbReference type="NCBI Taxonomy" id="671987"/>
    <lineage>
        <taxon>Eukaryota</taxon>
        <taxon>Fungi</taxon>
        <taxon>Dikarya</taxon>
        <taxon>Ascomycota</taxon>
        <taxon>Pezizomycotina</taxon>
        <taxon>Dothideomycetes</taxon>
        <taxon>Pleosporomycetidae</taxon>
        <taxon>Pleosporales</taxon>
        <taxon>Pleosporineae</taxon>
        <taxon>Pleosporaceae</taxon>
        <taxon>Exserohilum</taxon>
    </lineage>
</organism>
<dbReference type="AlphaFoldDB" id="R0K158"/>
<evidence type="ECO:0000313" key="3">
    <source>
        <dbReference type="Proteomes" id="UP000016935"/>
    </source>
</evidence>
<dbReference type="GeneID" id="19397577"/>
<dbReference type="eggNOG" id="ENOG502RZNG">
    <property type="taxonomic scope" value="Eukaryota"/>
</dbReference>
<proteinExistence type="predicted"/>
<dbReference type="InterPro" id="IPR025676">
    <property type="entry name" value="Clr5_dom"/>
</dbReference>
<reference evidence="2 3" key="2">
    <citation type="journal article" date="2013" name="PLoS Genet.">
        <title>Comparative genome structure, secondary metabolite, and effector coding capacity across Cochliobolus pathogens.</title>
        <authorList>
            <person name="Condon B.J."/>
            <person name="Leng Y."/>
            <person name="Wu D."/>
            <person name="Bushley K.E."/>
            <person name="Ohm R.A."/>
            <person name="Otillar R."/>
            <person name="Martin J."/>
            <person name="Schackwitz W."/>
            <person name="Grimwood J."/>
            <person name="MohdZainudin N."/>
            <person name="Xue C."/>
            <person name="Wang R."/>
            <person name="Manning V.A."/>
            <person name="Dhillon B."/>
            <person name="Tu Z.J."/>
            <person name="Steffenson B.J."/>
            <person name="Salamov A."/>
            <person name="Sun H."/>
            <person name="Lowry S."/>
            <person name="LaButti K."/>
            <person name="Han J."/>
            <person name="Copeland A."/>
            <person name="Lindquist E."/>
            <person name="Barry K."/>
            <person name="Schmutz J."/>
            <person name="Baker S.E."/>
            <person name="Ciuffetti L.M."/>
            <person name="Grigoriev I.V."/>
            <person name="Zhong S."/>
            <person name="Turgeon B.G."/>
        </authorList>
    </citation>
    <scope>NUCLEOTIDE SEQUENCE [LARGE SCALE GENOMIC DNA]</scope>
    <source>
        <strain evidence="3">28A</strain>
    </source>
</reference>
<dbReference type="Proteomes" id="UP000016935">
    <property type="component" value="Unassembled WGS sequence"/>
</dbReference>
<dbReference type="HOGENOM" id="CLU_1664856_0_0_1"/>
<dbReference type="Pfam" id="PF14420">
    <property type="entry name" value="Clr5"/>
    <property type="match status" value="1"/>
</dbReference>
<sequence length="194" mass="22369">MHRTTRYLAPRIDKATWEQHRETITRLYINEGRKLKGNEGVMHIMSRDHGFSATEAQYEARFRLWNIRKKIRNREWNVILPQLEKRAQDGKQTQIVLNNVELNEERIAREISRRLPNCNIDPGKPQQPGLLSPVIQMKTPPNTADYNGDAAMPNASPTNALVVTPIQMGTSAFKNWRELLSSLKVIRASCDLKK</sequence>
<protein>
    <recommendedName>
        <fullName evidence="1">Clr5 domain-containing protein</fullName>
    </recommendedName>
</protein>
<reference evidence="2 3" key="1">
    <citation type="journal article" date="2012" name="PLoS Pathog.">
        <title>Diverse lifestyles and strategies of plant pathogenesis encoded in the genomes of eighteen Dothideomycetes fungi.</title>
        <authorList>
            <person name="Ohm R.A."/>
            <person name="Feau N."/>
            <person name="Henrissat B."/>
            <person name="Schoch C.L."/>
            <person name="Horwitz B.A."/>
            <person name="Barry K.W."/>
            <person name="Condon B.J."/>
            <person name="Copeland A.C."/>
            <person name="Dhillon B."/>
            <person name="Glaser F."/>
            <person name="Hesse C.N."/>
            <person name="Kosti I."/>
            <person name="LaButti K."/>
            <person name="Lindquist E.A."/>
            <person name="Lucas S."/>
            <person name="Salamov A.A."/>
            <person name="Bradshaw R.E."/>
            <person name="Ciuffetti L."/>
            <person name="Hamelin R.C."/>
            <person name="Kema G.H.J."/>
            <person name="Lawrence C."/>
            <person name="Scott J.A."/>
            <person name="Spatafora J.W."/>
            <person name="Turgeon B.G."/>
            <person name="de Wit P.J.G.M."/>
            <person name="Zhong S."/>
            <person name="Goodwin S.B."/>
            <person name="Grigoriev I.V."/>
        </authorList>
    </citation>
    <scope>NUCLEOTIDE SEQUENCE [LARGE SCALE GENOMIC DNA]</scope>
    <source>
        <strain evidence="3">28A</strain>
    </source>
</reference>
<keyword evidence="3" id="KW-1185">Reference proteome</keyword>
<gene>
    <name evidence="2" type="ORF">SETTUDRAFT_155943</name>
</gene>
<feature type="domain" description="Clr5" evidence="1">
    <location>
        <begin position="15"/>
        <end position="69"/>
    </location>
</feature>
<dbReference type="EMBL" id="KB908833">
    <property type="protein sequence ID" value="EOA83414.1"/>
    <property type="molecule type" value="Genomic_DNA"/>
</dbReference>